<comment type="subcellular location">
    <subcellularLocation>
        <location evidence="1 8">Cell membrane</location>
        <topology evidence="1 8">Multi-pass membrane protein</topology>
    </subcellularLocation>
</comment>
<proteinExistence type="inferred from homology"/>
<keyword evidence="3 8" id="KW-0813">Transport</keyword>
<sequence>MTGRPGSAPLWLSLPALALYGLLLAVPLTMTLVLSVNLYDQTKGVLPAVSAANYTSVLGDPYFHRIFLRTLRISLITTIVAALIGTPEAWILSRLQPRWRGLCLLAVLGPLLISVVVRTLGWTILLGRTGLINQALGNLGLIDRPVELLFTETGIVIALVHVLVPFVVIAVWTALQQVDPAGERAALSLGASERTVFFRIVLPQIMPGVLSGSVIVFSLAASAFATPALIGGRRLKVVATAIYDEFLGTLDWPLGAAIAVLLVVSVVAIVLLWNRLVERRTAAVLG</sequence>
<dbReference type="PANTHER" id="PTHR42929:SF5">
    <property type="entry name" value="ABC TRANSPORTER PERMEASE PROTEIN"/>
    <property type="match status" value="1"/>
</dbReference>
<evidence type="ECO:0000256" key="2">
    <source>
        <dbReference type="ARBA" id="ARBA00007069"/>
    </source>
</evidence>
<dbReference type="Pfam" id="PF00528">
    <property type="entry name" value="BPD_transp_1"/>
    <property type="match status" value="1"/>
</dbReference>
<feature type="transmembrane region" description="Helical" evidence="8">
    <location>
        <begin position="155"/>
        <end position="175"/>
    </location>
</feature>
<dbReference type="Gene3D" id="1.10.3720.10">
    <property type="entry name" value="MetI-like"/>
    <property type="match status" value="1"/>
</dbReference>
<evidence type="ECO:0000256" key="4">
    <source>
        <dbReference type="ARBA" id="ARBA00022475"/>
    </source>
</evidence>
<evidence type="ECO:0000256" key="5">
    <source>
        <dbReference type="ARBA" id="ARBA00022692"/>
    </source>
</evidence>
<keyword evidence="5 8" id="KW-0812">Transmembrane</keyword>
<keyword evidence="11" id="KW-1185">Reference proteome</keyword>
<dbReference type="GO" id="GO:0005886">
    <property type="term" value="C:plasma membrane"/>
    <property type="evidence" value="ECO:0007669"/>
    <property type="project" value="UniProtKB-SubCell"/>
</dbReference>
<dbReference type="SUPFAM" id="SSF161098">
    <property type="entry name" value="MetI-like"/>
    <property type="match status" value="1"/>
</dbReference>
<evidence type="ECO:0000256" key="6">
    <source>
        <dbReference type="ARBA" id="ARBA00022989"/>
    </source>
</evidence>
<dbReference type="PANTHER" id="PTHR42929">
    <property type="entry name" value="INNER MEMBRANE ABC TRANSPORTER PERMEASE PROTEIN YDCU-RELATED-RELATED"/>
    <property type="match status" value="1"/>
</dbReference>
<dbReference type="CDD" id="cd06261">
    <property type="entry name" value="TM_PBP2"/>
    <property type="match status" value="1"/>
</dbReference>
<name>A0A8J3E1V3_9PROT</name>
<feature type="domain" description="ABC transmembrane type-1" evidence="9">
    <location>
        <begin position="67"/>
        <end position="273"/>
    </location>
</feature>
<gene>
    <name evidence="10" type="ORF">GCM10011611_07460</name>
</gene>
<evidence type="ECO:0000313" key="11">
    <source>
        <dbReference type="Proteomes" id="UP000646365"/>
    </source>
</evidence>
<evidence type="ECO:0000313" key="10">
    <source>
        <dbReference type="EMBL" id="GGF04540.1"/>
    </source>
</evidence>
<evidence type="ECO:0000256" key="1">
    <source>
        <dbReference type="ARBA" id="ARBA00004651"/>
    </source>
</evidence>
<feature type="transmembrane region" description="Helical" evidence="8">
    <location>
        <begin position="196"/>
        <end position="225"/>
    </location>
</feature>
<dbReference type="InterPro" id="IPR035906">
    <property type="entry name" value="MetI-like_sf"/>
</dbReference>
<evidence type="ECO:0000259" key="9">
    <source>
        <dbReference type="PROSITE" id="PS50928"/>
    </source>
</evidence>
<keyword evidence="6 8" id="KW-1133">Transmembrane helix</keyword>
<comment type="caution">
    <text evidence="10">The sequence shown here is derived from an EMBL/GenBank/DDBJ whole genome shotgun (WGS) entry which is preliminary data.</text>
</comment>
<organism evidence="10 11">
    <name type="scientific">Aliidongia dinghuensis</name>
    <dbReference type="NCBI Taxonomy" id="1867774"/>
    <lineage>
        <taxon>Bacteria</taxon>
        <taxon>Pseudomonadati</taxon>
        <taxon>Pseudomonadota</taxon>
        <taxon>Alphaproteobacteria</taxon>
        <taxon>Rhodospirillales</taxon>
        <taxon>Dongiaceae</taxon>
        <taxon>Aliidongia</taxon>
    </lineage>
</organism>
<reference evidence="10" key="1">
    <citation type="journal article" date="2014" name="Int. J. Syst. Evol. Microbiol.">
        <title>Complete genome sequence of Corynebacterium casei LMG S-19264T (=DSM 44701T), isolated from a smear-ripened cheese.</title>
        <authorList>
            <consortium name="US DOE Joint Genome Institute (JGI-PGF)"/>
            <person name="Walter F."/>
            <person name="Albersmeier A."/>
            <person name="Kalinowski J."/>
            <person name="Ruckert C."/>
        </authorList>
    </citation>
    <scope>NUCLEOTIDE SEQUENCE</scope>
    <source>
        <strain evidence="10">CGMCC 1.15725</strain>
    </source>
</reference>
<reference evidence="10" key="2">
    <citation type="submission" date="2020-09" db="EMBL/GenBank/DDBJ databases">
        <authorList>
            <person name="Sun Q."/>
            <person name="Zhou Y."/>
        </authorList>
    </citation>
    <scope>NUCLEOTIDE SEQUENCE</scope>
    <source>
        <strain evidence="10">CGMCC 1.15725</strain>
    </source>
</reference>
<feature type="transmembrane region" description="Helical" evidence="8">
    <location>
        <begin position="252"/>
        <end position="273"/>
    </location>
</feature>
<accession>A0A8J3E1V3</accession>
<dbReference type="RefSeq" id="WP_189042682.1">
    <property type="nucleotide sequence ID" value="NZ_BMJQ01000002.1"/>
</dbReference>
<dbReference type="GO" id="GO:0055085">
    <property type="term" value="P:transmembrane transport"/>
    <property type="evidence" value="ECO:0007669"/>
    <property type="project" value="InterPro"/>
</dbReference>
<dbReference type="EMBL" id="BMJQ01000002">
    <property type="protein sequence ID" value="GGF04540.1"/>
    <property type="molecule type" value="Genomic_DNA"/>
</dbReference>
<evidence type="ECO:0000256" key="3">
    <source>
        <dbReference type="ARBA" id="ARBA00022448"/>
    </source>
</evidence>
<feature type="transmembrane region" description="Helical" evidence="8">
    <location>
        <begin position="12"/>
        <end position="36"/>
    </location>
</feature>
<comment type="similarity">
    <text evidence="2">Belongs to the binding-protein-dependent transport system permease family. CysTW subfamily.</text>
</comment>
<dbReference type="PROSITE" id="PS50928">
    <property type="entry name" value="ABC_TM1"/>
    <property type="match status" value="1"/>
</dbReference>
<protein>
    <submittedName>
        <fullName evidence="10">ABC transporter permease</fullName>
    </submittedName>
</protein>
<feature type="transmembrane region" description="Helical" evidence="8">
    <location>
        <begin position="102"/>
        <end position="125"/>
    </location>
</feature>
<evidence type="ECO:0000256" key="8">
    <source>
        <dbReference type="RuleBase" id="RU363032"/>
    </source>
</evidence>
<dbReference type="InterPro" id="IPR000515">
    <property type="entry name" value="MetI-like"/>
</dbReference>
<keyword evidence="4" id="KW-1003">Cell membrane</keyword>
<feature type="transmembrane region" description="Helical" evidence="8">
    <location>
        <begin position="66"/>
        <end position="90"/>
    </location>
</feature>
<evidence type="ECO:0000256" key="7">
    <source>
        <dbReference type="ARBA" id="ARBA00023136"/>
    </source>
</evidence>
<dbReference type="Proteomes" id="UP000646365">
    <property type="component" value="Unassembled WGS sequence"/>
</dbReference>
<keyword evidence="7 8" id="KW-0472">Membrane</keyword>
<dbReference type="AlphaFoldDB" id="A0A8J3E1V3"/>